<dbReference type="EMBL" id="BMNL01000004">
    <property type="protein sequence ID" value="GGP22278.1"/>
    <property type="molecule type" value="Genomic_DNA"/>
</dbReference>
<dbReference type="Pfam" id="PF22578">
    <property type="entry name" value="GGR_cat"/>
    <property type="match status" value="1"/>
</dbReference>
<accession>A0A830GWJ0</accession>
<dbReference type="PANTHER" id="PTHR42685">
    <property type="entry name" value="GERANYLGERANYL DIPHOSPHATE REDUCTASE"/>
    <property type="match status" value="1"/>
</dbReference>
<keyword evidence="5" id="KW-0443">Lipid metabolism</keyword>
<dbReference type="Pfam" id="PF13450">
    <property type="entry name" value="NAD_binding_8"/>
    <property type="match status" value="1"/>
</dbReference>
<proteinExistence type="predicted"/>
<reference evidence="9" key="1">
    <citation type="journal article" date="2014" name="Int. J. Syst. Evol. Microbiol.">
        <title>Complete genome sequence of Corynebacterium casei LMG S-19264T (=DSM 44701T), isolated from a smear-ripened cheese.</title>
        <authorList>
            <consortium name="US DOE Joint Genome Institute (JGI-PGF)"/>
            <person name="Walter F."/>
            <person name="Albersmeier A."/>
            <person name="Kalinowski J."/>
            <person name="Ruckert C."/>
        </authorList>
    </citation>
    <scope>NUCLEOTIDE SEQUENCE</scope>
    <source>
        <strain evidence="9">JCM 10088</strain>
    </source>
</reference>
<dbReference type="Gene3D" id="3.50.50.60">
    <property type="entry name" value="FAD/NAD(P)-binding domain"/>
    <property type="match status" value="1"/>
</dbReference>
<dbReference type="GO" id="GO:0008654">
    <property type="term" value="P:phospholipid biosynthetic process"/>
    <property type="evidence" value="ECO:0007669"/>
    <property type="project" value="UniProtKB-KW"/>
</dbReference>
<feature type="domain" description="Digeranylgeranylglycerophospholipid reductase catalytic" evidence="8">
    <location>
        <begin position="178"/>
        <end position="268"/>
    </location>
</feature>
<dbReference type="InterPro" id="IPR036188">
    <property type="entry name" value="FAD/NAD-bd_sf"/>
</dbReference>
<dbReference type="RefSeq" id="WP_188597040.1">
    <property type="nucleotide sequence ID" value="NZ_BMNL01000004.1"/>
</dbReference>
<keyword evidence="2" id="KW-0285">Flavoprotein</keyword>
<evidence type="ECO:0000313" key="9">
    <source>
        <dbReference type="EMBL" id="GGP22278.1"/>
    </source>
</evidence>
<evidence type="ECO:0000256" key="5">
    <source>
        <dbReference type="ARBA" id="ARBA00023098"/>
    </source>
</evidence>
<dbReference type="InterPro" id="IPR011777">
    <property type="entry name" value="Geranylgeranyl_Rdtase_fam"/>
</dbReference>
<keyword evidence="3" id="KW-0274">FAD</keyword>
<evidence type="ECO:0000259" key="8">
    <source>
        <dbReference type="Pfam" id="PF22578"/>
    </source>
</evidence>
<evidence type="ECO:0000256" key="3">
    <source>
        <dbReference type="ARBA" id="ARBA00022827"/>
    </source>
</evidence>
<dbReference type="PANTHER" id="PTHR42685:SF18">
    <property type="entry name" value="DIGERANYLGERANYLGLYCEROPHOSPHOLIPID REDUCTASE"/>
    <property type="match status" value="1"/>
</dbReference>
<evidence type="ECO:0000256" key="7">
    <source>
        <dbReference type="ARBA" id="ARBA00023264"/>
    </source>
</evidence>
<dbReference type="InterPro" id="IPR050407">
    <property type="entry name" value="Geranylgeranyl_reductase"/>
</dbReference>
<name>A0A830GWJ0_9CREN</name>
<dbReference type="SUPFAM" id="SSF51905">
    <property type="entry name" value="FAD/NAD(P)-binding domain"/>
    <property type="match status" value="1"/>
</dbReference>
<keyword evidence="10" id="KW-1185">Reference proteome</keyword>
<sequence length="457" mass="49785">MSNRYDVVIVGAGTAGSYAGHLLAKNGFSVAIVERKRVDDIFKVTGDAIGSHHVESLGLGLESGVAMIHYKGADVFSPDMSVRYRVLGEGYGLDMSKWGPWLARQAVNNGATIYERRSVTAPILDNGRVAGVKVTSEDGHGESEVIGKVVIDASGATGVVRSRLPSNWLISEPLLPEDASYAYREIIEVDYDIEEPEFIKIYLDNNISPGGYWWLFPKSRNTMNIGLGIWGKLVKEKGLNPRQNYEKYLANSKYVHGRKIIHSGGGIVPTRRPLKSMVGPSILAVGDAAVAVNPVHGGGLGPALESAKLASDAVAAAFEKGDLSMKGLWSYNTSYLKVYGIKQAKLDVFRLMLQSLSDEEINKGLKARILTEDDVLEISIKGSMSIGAVRRVRAGAKLLSVPSLAVKLVTALNYMKSIGSIYERYPSDPGSIDKWSVELISKYNEYRKKLGLPMMMN</sequence>
<keyword evidence="6" id="KW-0594">Phospholipid biosynthesis</keyword>
<evidence type="ECO:0000256" key="1">
    <source>
        <dbReference type="ARBA" id="ARBA00022516"/>
    </source>
</evidence>
<gene>
    <name evidence="9" type="ORF">GCM10007981_17700</name>
</gene>
<dbReference type="AlphaFoldDB" id="A0A830GWJ0"/>
<organism evidence="9 10">
    <name type="scientific">Thermocladium modestius</name>
    <dbReference type="NCBI Taxonomy" id="62609"/>
    <lineage>
        <taxon>Archaea</taxon>
        <taxon>Thermoproteota</taxon>
        <taxon>Thermoprotei</taxon>
        <taxon>Thermoproteales</taxon>
        <taxon>Thermoproteaceae</taxon>
        <taxon>Thermocladium</taxon>
    </lineage>
</organism>
<dbReference type="InterPro" id="IPR054715">
    <property type="entry name" value="GGR_cat"/>
</dbReference>
<evidence type="ECO:0000256" key="6">
    <source>
        <dbReference type="ARBA" id="ARBA00023209"/>
    </source>
</evidence>
<dbReference type="OrthoDB" id="6062at2157"/>
<keyword evidence="7" id="KW-1208">Phospholipid metabolism</keyword>
<dbReference type="PRINTS" id="PR00420">
    <property type="entry name" value="RNGMNOXGNASE"/>
</dbReference>
<keyword evidence="4" id="KW-0560">Oxidoreductase</keyword>
<evidence type="ECO:0000313" key="10">
    <source>
        <dbReference type="Proteomes" id="UP000610960"/>
    </source>
</evidence>
<evidence type="ECO:0000256" key="4">
    <source>
        <dbReference type="ARBA" id="ARBA00023002"/>
    </source>
</evidence>
<evidence type="ECO:0000256" key="2">
    <source>
        <dbReference type="ARBA" id="ARBA00022630"/>
    </source>
</evidence>
<dbReference type="NCBIfam" id="TIGR02032">
    <property type="entry name" value="GG-red-SF"/>
    <property type="match status" value="1"/>
</dbReference>
<comment type="caution">
    <text evidence="9">The sequence shown here is derived from an EMBL/GenBank/DDBJ whole genome shotgun (WGS) entry which is preliminary data.</text>
</comment>
<protein>
    <submittedName>
        <fullName evidence="9">Geranylgeranyl reductase</fullName>
    </submittedName>
</protein>
<dbReference type="Proteomes" id="UP000610960">
    <property type="component" value="Unassembled WGS sequence"/>
</dbReference>
<dbReference type="GO" id="GO:0016628">
    <property type="term" value="F:oxidoreductase activity, acting on the CH-CH group of donors, NAD or NADP as acceptor"/>
    <property type="evidence" value="ECO:0007669"/>
    <property type="project" value="InterPro"/>
</dbReference>
<keyword evidence="1" id="KW-0444">Lipid biosynthesis</keyword>
<reference evidence="9" key="2">
    <citation type="submission" date="2020-09" db="EMBL/GenBank/DDBJ databases">
        <authorList>
            <person name="Sun Q."/>
            <person name="Ohkuma M."/>
        </authorList>
    </citation>
    <scope>NUCLEOTIDE SEQUENCE</scope>
    <source>
        <strain evidence="9">JCM 10088</strain>
    </source>
</reference>